<dbReference type="STRING" id="90241.B0682_08975"/>
<evidence type="ECO:0000313" key="21">
    <source>
        <dbReference type="EMBL" id="OOS19451.1"/>
    </source>
</evidence>
<dbReference type="GO" id="GO:0009279">
    <property type="term" value="C:cell outer membrane"/>
    <property type="evidence" value="ECO:0007669"/>
    <property type="project" value="UniProtKB-SubCell"/>
</dbReference>
<keyword evidence="17 20" id="KW-0998">Cell outer membrane</keyword>
<dbReference type="InterPro" id="IPR003187">
    <property type="entry name" value="PLipase_A1"/>
</dbReference>
<keyword evidence="11" id="KW-0732">Signal</keyword>
<dbReference type="InterPro" id="IPR036541">
    <property type="entry name" value="PLipase_A1_sf"/>
</dbReference>
<keyword evidence="9" id="KW-0812">Transmembrane</keyword>
<dbReference type="PANTHER" id="PTHR40457:SF1">
    <property type="entry name" value="PHOSPHOLIPASE A1"/>
    <property type="match status" value="1"/>
</dbReference>
<dbReference type="Proteomes" id="UP000191094">
    <property type="component" value="Unassembled WGS sequence"/>
</dbReference>
<comment type="cofactor">
    <cofactor evidence="20">
        <name>Ca(2+)</name>
        <dbReference type="ChEBI" id="CHEBI:29108"/>
    </cofactor>
    <text evidence="20">Binds 1 Ca(2+) ion per monomer. In the dimeric form the Ca(2+) is bound by different amino acids with binding of each Ca(2+) shared with ligands coming from each monomer. The Ca(2+) ion may have a role in catalysis.</text>
</comment>
<feature type="binding site" description="in dimeric form" evidence="19">
    <location>
        <position position="312"/>
    </location>
    <ligand>
        <name>Ca(2+)</name>
        <dbReference type="ChEBI" id="CHEBI:29108"/>
        <label>1</label>
    </ligand>
</feature>
<evidence type="ECO:0000256" key="19">
    <source>
        <dbReference type="PIRSR" id="PIRSR603187-2"/>
    </source>
</evidence>
<dbReference type="EMBL" id="MUYT01000017">
    <property type="protein sequence ID" value="OOS19451.1"/>
    <property type="molecule type" value="Genomic_DNA"/>
</dbReference>
<evidence type="ECO:0000256" key="14">
    <source>
        <dbReference type="ARBA" id="ARBA00022963"/>
    </source>
</evidence>
<evidence type="ECO:0000256" key="1">
    <source>
        <dbReference type="ARBA" id="ARBA00000111"/>
    </source>
</evidence>
<protein>
    <recommendedName>
        <fullName evidence="7 20">Phospholipase A1</fullName>
        <ecNumber evidence="5 20">3.1.1.32</ecNumber>
        <ecNumber evidence="6 20">3.1.1.4</ecNumber>
    </recommendedName>
    <alternativeName>
        <fullName evidence="20">Phosphatidylcholine 1-acylhydrolase</fullName>
    </alternativeName>
</protein>
<accession>A0A1T0CBF8</accession>
<dbReference type="EC" id="3.1.1.4" evidence="6 20"/>
<sequence length="437" mass="48724">MAGSPNAQATDTTDTWLGIDTNVHTATDKSANLELASEPNHSKDQASLFYECASIQTNVTRLACFDKVAQAGTLPNFIKEKKPIDLGQTLIKTFKGGPQVVLAGSQINSSINNSTVNLDGDNNKQITDTITALDPTADGASLPLAQNEQYILSTVGIKEIDIGKYSPLSLAYDLDKNSDIGTWKPRPHNPMYLLPIQVHTAPNRSPQTPNQDSKEYSYNDRRNAELKLQVSVKTKVAEDLFNTHSDLWFGYTQQSHWQVYNEDNSRPFRATDYQPEIFITQPVTASLPFNGRLRMLGAGLIHHSNGEDDPLSRSWNRAYVMAGAEWNKLTVVPKFWARINARTNNKPDDNPNIGEHWGIGELRAYYDLDKKNSISGMIRGNPSTQKGAVELEFIHQLDNNVNVYLQVFHGYGESIIDYNHKDTAVGMGIMLNDWRGL</sequence>
<keyword evidence="12 20" id="KW-0378">Hydrolase</keyword>
<organism evidence="21 22">
    <name type="scientific">Lwoffella lincolnii</name>
    <dbReference type="NCBI Taxonomy" id="90241"/>
    <lineage>
        <taxon>Bacteria</taxon>
        <taxon>Pseudomonadati</taxon>
        <taxon>Pseudomonadota</taxon>
        <taxon>Gammaproteobacteria</taxon>
        <taxon>Moraxellales</taxon>
        <taxon>Moraxellaceae</taxon>
        <taxon>Lwoffella</taxon>
    </lineage>
</organism>
<evidence type="ECO:0000256" key="4">
    <source>
        <dbReference type="ARBA" id="ARBA00011702"/>
    </source>
</evidence>
<dbReference type="AlphaFoldDB" id="A0A1T0CBF8"/>
<evidence type="ECO:0000256" key="11">
    <source>
        <dbReference type="ARBA" id="ARBA00022729"/>
    </source>
</evidence>
<comment type="subunit">
    <text evidence="4 20">Homodimer; dimerization is reversible, and the dimeric form is the active one.</text>
</comment>
<keyword evidence="14 20" id="KW-0442">Lipid degradation</keyword>
<dbReference type="GO" id="GO:0046872">
    <property type="term" value="F:metal ion binding"/>
    <property type="evidence" value="ECO:0007669"/>
    <property type="project" value="UniProtKB-KW"/>
</dbReference>
<dbReference type="CDD" id="cd00541">
    <property type="entry name" value="OMPLA"/>
    <property type="match status" value="1"/>
</dbReference>
<feature type="binding site" description="in dimeric form" evidence="19">
    <location>
        <position position="265"/>
    </location>
    <ligand>
        <name>Ca(2+)</name>
        <dbReference type="ChEBI" id="CHEBI:29108"/>
        <label>1</label>
    </ligand>
</feature>
<evidence type="ECO:0000256" key="16">
    <source>
        <dbReference type="ARBA" id="ARBA00023136"/>
    </source>
</evidence>
<comment type="similarity">
    <text evidence="3 20">Belongs to the phospholipase A1 family.</text>
</comment>
<keyword evidence="15 20" id="KW-0443">Lipid metabolism</keyword>
<dbReference type="GO" id="GO:0004623">
    <property type="term" value="F:phospholipase A2 activity"/>
    <property type="evidence" value="ECO:0007669"/>
    <property type="project" value="UniProtKB-EC"/>
</dbReference>
<name>A0A1T0CBF8_9GAMM</name>
<comment type="caution">
    <text evidence="21">The sequence shown here is derived from an EMBL/GenBank/DDBJ whole genome shotgun (WGS) entry which is preliminary data.</text>
</comment>
<comment type="subcellular location">
    <subcellularLocation>
        <location evidence="20">Cell outer membrane</location>
        <topology evidence="20">Multi-pass membrane protein</topology>
    </subcellularLocation>
    <text evidence="20">One of the very few enzymes located there.</text>
</comment>
<keyword evidence="16" id="KW-0472">Membrane</keyword>
<evidence type="ECO:0000256" key="2">
    <source>
        <dbReference type="ARBA" id="ARBA00001604"/>
    </source>
</evidence>
<evidence type="ECO:0000256" key="10">
    <source>
        <dbReference type="ARBA" id="ARBA00022723"/>
    </source>
</evidence>
<evidence type="ECO:0000256" key="6">
    <source>
        <dbReference type="ARBA" id="ARBA00013278"/>
    </source>
</evidence>
<feature type="binding site" description="in dimeric form" evidence="19">
    <location>
        <position position="349"/>
    </location>
    <ligand>
        <name>Ca(2+)</name>
        <dbReference type="ChEBI" id="CHEBI:29108"/>
        <label>1</label>
    </ligand>
</feature>
<dbReference type="Gene3D" id="2.40.230.10">
    <property type="entry name" value="Phospholipase A1"/>
    <property type="match status" value="1"/>
</dbReference>
<evidence type="ECO:0000256" key="3">
    <source>
        <dbReference type="ARBA" id="ARBA00010525"/>
    </source>
</evidence>
<keyword evidence="8" id="KW-1134">Transmembrane beta strand</keyword>
<evidence type="ECO:0000256" key="8">
    <source>
        <dbReference type="ARBA" id="ARBA00022452"/>
    </source>
</evidence>
<dbReference type="EC" id="3.1.1.32" evidence="5 20"/>
<evidence type="ECO:0000256" key="17">
    <source>
        <dbReference type="ARBA" id="ARBA00023237"/>
    </source>
</evidence>
<feature type="active site" description="Nucleophile" evidence="18">
    <location>
        <position position="304"/>
    </location>
</feature>
<keyword evidence="13 19" id="KW-0106">Calcium</keyword>
<evidence type="ECO:0000256" key="13">
    <source>
        <dbReference type="ARBA" id="ARBA00022837"/>
    </source>
</evidence>
<proteinExistence type="inferred from homology"/>
<comment type="catalytic activity">
    <reaction evidence="1 20">
        <text>a 1,2-diacyl-sn-glycero-3-phosphocholine + H2O = a 2-acyl-sn-glycero-3-phosphocholine + a fatty acid + H(+)</text>
        <dbReference type="Rhea" id="RHEA:18689"/>
        <dbReference type="ChEBI" id="CHEBI:15377"/>
        <dbReference type="ChEBI" id="CHEBI:15378"/>
        <dbReference type="ChEBI" id="CHEBI:28868"/>
        <dbReference type="ChEBI" id="CHEBI:57643"/>
        <dbReference type="ChEBI" id="CHEBI:57875"/>
        <dbReference type="EC" id="3.1.1.32"/>
    </reaction>
</comment>
<evidence type="ECO:0000256" key="12">
    <source>
        <dbReference type="ARBA" id="ARBA00022801"/>
    </source>
</evidence>
<dbReference type="PANTHER" id="PTHR40457">
    <property type="entry name" value="PHOSPHOLIPASE A1"/>
    <property type="match status" value="1"/>
</dbReference>
<evidence type="ECO:0000256" key="20">
    <source>
        <dbReference type="RuleBase" id="RU366027"/>
    </source>
</evidence>
<dbReference type="SUPFAM" id="SSF56931">
    <property type="entry name" value="Outer membrane phospholipase A (OMPLA)"/>
    <property type="match status" value="1"/>
</dbReference>
<reference evidence="21 22" key="1">
    <citation type="submission" date="2017-02" db="EMBL/GenBank/DDBJ databases">
        <title>Draft genome sequence of Moraxella lincolnii CCUG 9405T type strain.</title>
        <authorList>
            <person name="Salva-Serra F."/>
            <person name="Engstrom-Jakobsson H."/>
            <person name="Thorell K."/>
            <person name="Jaen-Luchoro D."/>
            <person name="Gonzales-Siles L."/>
            <person name="Karlsson R."/>
            <person name="Yazdan S."/>
            <person name="Boulund F."/>
            <person name="Johnning A."/>
            <person name="Engstrand L."/>
            <person name="Kristiansson E."/>
            <person name="Moore E."/>
        </authorList>
    </citation>
    <scope>NUCLEOTIDE SEQUENCE [LARGE SCALE GENOMIC DNA]</scope>
    <source>
        <strain evidence="21 22">CCUG 9405</strain>
    </source>
</reference>
<dbReference type="GO" id="GO:0016042">
    <property type="term" value="P:lipid catabolic process"/>
    <property type="evidence" value="ECO:0007669"/>
    <property type="project" value="UniProtKB-KW"/>
</dbReference>
<gene>
    <name evidence="21" type="ORF">B0682_08975</name>
</gene>
<dbReference type="Pfam" id="PF02253">
    <property type="entry name" value="PLA1"/>
    <property type="match status" value="1"/>
</dbReference>
<dbReference type="GO" id="GO:0008970">
    <property type="term" value="F:phospholipase A1 activity"/>
    <property type="evidence" value="ECO:0007669"/>
    <property type="project" value="UniProtKB-EC"/>
</dbReference>
<dbReference type="PRINTS" id="PR01486">
    <property type="entry name" value="PHPHLIPASEA1"/>
</dbReference>
<feature type="active site" description="Proton acceptor" evidence="18">
    <location>
        <position position="302"/>
    </location>
</feature>
<evidence type="ECO:0000256" key="18">
    <source>
        <dbReference type="PIRSR" id="PIRSR603187-1"/>
    </source>
</evidence>
<evidence type="ECO:0000256" key="5">
    <source>
        <dbReference type="ARBA" id="ARBA00013179"/>
    </source>
</evidence>
<comment type="catalytic activity">
    <reaction evidence="2 20">
        <text>a 1,2-diacyl-sn-glycero-3-phosphocholine + H2O = a 1-acyl-sn-glycero-3-phosphocholine + a fatty acid + H(+)</text>
        <dbReference type="Rhea" id="RHEA:15801"/>
        <dbReference type="ChEBI" id="CHEBI:15377"/>
        <dbReference type="ChEBI" id="CHEBI:15378"/>
        <dbReference type="ChEBI" id="CHEBI:28868"/>
        <dbReference type="ChEBI" id="CHEBI:57643"/>
        <dbReference type="ChEBI" id="CHEBI:58168"/>
        <dbReference type="EC" id="3.1.1.4"/>
    </reaction>
</comment>
<keyword evidence="10 19" id="KW-0479">Metal-binding</keyword>
<evidence type="ECO:0000313" key="22">
    <source>
        <dbReference type="Proteomes" id="UP000191094"/>
    </source>
</evidence>
<evidence type="ECO:0000256" key="7">
    <source>
        <dbReference type="ARBA" id="ARBA00021726"/>
    </source>
</evidence>
<keyword evidence="22" id="KW-1185">Reference proteome</keyword>
<evidence type="ECO:0000256" key="15">
    <source>
        <dbReference type="ARBA" id="ARBA00023098"/>
    </source>
</evidence>
<evidence type="ECO:0000256" key="9">
    <source>
        <dbReference type="ARBA" id="ARBA00022692"/>
    </source>
</evidence>
<comment type="function">
    <text evidence="20">Hydrolysis of phosphatidylcholine with phospholipase A2 (EC 3.1.1.4) and phospholipase A1 (EC 3.1.1.32) activities.</text>
</comment>